<evidence type="ECO:0000313" key="4">
    <source>
        <dbReference type="Proteomes" id="UP000016932"/>
    </source>
</evidence>
<feature type="region of interest" description="Disordered" evidence="2">
    <location>
        <begin position="1"/>
        <end position="28"/>
    </location>
</feature>
<organism evidence="3 4">
    <name type="scientific">Pseudocercospora fijiensis (strain CIRAD86)</name>
    <name type="common">Black leaf streak disease fungus</name>
    <name type="synonym">Mycosphaerella fijiensis</name>
    <dbReference type="NCBI Taxonomy" id="383855"/>
    <lineage>
        <taxon>Eukaryota</taxon>
        <taxon>Fungi</taxon>
        <taxon>Dikarya</taxon>
        <taxon>Ascomycota</taxon>
        <taxon>Pezizomycotina</taxon>
        <taxon>Dothideomycetes</taxon>
        <taxon>Dothideomycetidae</taxon>
        <taxon>Mycosphaerellales</taxon>
        <taxon>Mycosphaerellaceae</taxon>
        <taxon>Pseudocercospora</taxon>
    </lineage>
</organism>
<feature type="compositionally biased region" description="Polar residues" evidence="2">
    <location>
        <begin position="1"/>
        <end position="12"/>
    </location>
</feature>
<keyword evidence="1" id="KW-0175">Coiled coil</keyword>
<evidence type="ECO:0008006" key="5">
    <source>
        <dbReference type="Google" id="ProtNLM"/>
    </source>
</evidence>
<reference evidence="3 4" key="1">
    <citation type="journal article" date="2012" name="PLoS Pathog.">
        <title>Diverse lifestyles and strategies of plant pathogenesis encoded in the genomes of eighteen Dothideomycetes fungi.</title>
        <authorList>
            <person name="Ohm R.A."/>
            <person name="Feau N."/>
            <person name="Henrissat B."/>
            <person name="Schoch C.L."/>
            <person name="Horwitz B.A."/>
            <person name="Barry K.W."/>
            <person name="Condon B.J."/>
            <person name="Copeland A.C."/>
            <person name="Dhillon B."/>
            <person name="Glaser F."/>
            <person name="Hesse C.N."/>
            <person name="Kosti I."/>
            <person name="LaButti K."/>
            <person name="Lindquist E.A."/>
            <person name="Lucas S."/>
            <person name="Salamov A.A."/>
            <person name="Bradshaw R.E."/>
            <person name="Ciuffetti L."/>
            <person name="Hamelin R.C."/>
            <person name="Kema G.H.J."/>
            <person name="Lawrence C."/>
            <person name="Scott J.A."/>
            <person name="Spatafora J.W."/>
            <person name="Turgeon B.G."/>
            <person name="de Wit P.J.G.M."/>
            <person name="Zhong S."/>
            <person name="Goodwin S.B."/>
            <person name="Grigoriev I.V."/>
        </authorList>
    </citation>
    <scope>NUCLEOTIDE SEQUENCE [LARGE SCALE GENOMIC DNA]</scope>
    <source>
        <strain evidence="3 4">CIRAD86</strain>
    </source>
</reference>
<dbReference type="EMBL" id="KB446557">
    <property type="protein sequence ID" value="EME84482.1"/>
    <property type="molecule type" value="Genomic_DNA"/>
</dbReference>
<gene>
    <name evidence="3" type="ORF">MYCFIDRAFT_195518</name>
</gene>
<dbReference type="OrthoDB" id="3648267at2759"/>
<dbReference type="RefSeq" id="XP_007925106.1">
    <property type="nucleotide sequence ID" value="XM_007926915.1"/>
</dbReference>
<sequence length="190" mass="21705">MSPSTLTGSVVRNPSPSQSPSPREPGNFDLATLKRQFQNLSEAFIQLQARHGKELEETKKAFSDLREEHNDYKKAFSDLREAHNESKTTVHWRLKKIEADLAKAFLEINKIRMHMQENLNRQAIDIRKNAEEIALHAKEEWQDASSDGSSVIRSLEQKMTELKVEVKALKNKKAGQRKSLANEDRKLGDA</sequence>
<dbReference type="VEuPathDB" id="FungiDB:MYCFIDRAFT_195518"/>
<name>M3B552_PSEFD</name>
<dbReference type="AlphaFoldDB" id="M3B552"/>
<protein>
    <recommendedName>
        <fullName evidence="5">SWI5-dependent HO expression protein 3</fullName>
    </recommendedName>
</protein>
<feature type="coiled-coil region" evidence="1">
    <location>
        <begin position="30"/>
        <end position="82"/>
    </location>
</feature>
<evidence type="ECO:0000256" key="2">
    <source>
        <dbReference type="SAM" id="MobiDB-lite"/>
    </source>
</evidence>
<evidence type="ECO:0000313" key="3">
    <source>
        <dbReference type="EMBL" id="EME84482.1"/>
    </source>
</evidence>
<dbReference type="KEGG" id="pfj:MYCFIDRAFT_195518"/>
<dbReference type="Proteomes" id="UP000016932">
    <property type="component" value="Unassembled WGS sequence"/>
</dbReference>
<dbReference type="GeneID" id="19335489"/>
<feature type="region of interest" description="Disordered" evidence="2">
    <location>
        <begin position="171"/>
        <end position="190"/>
    </location>
</feature>
<keyword evidence="4" id="KW-1185">Reference proteome</keyword>
<evidence type="ECO:0000256" key="1">
    <source>
        <dbReference type="SAM" id="Coils"/>
    </source>
</evidence>
<dbReference type="HOGENOM" id="CLU_1428545_0_0_1"/>
<feature type="compositionally biased region" description="Basic and acidic residues" evidence="2">
    <location>
        <begin position="180"/>
        <end position="190"/>
    </location>
</feature>
<accession>M3B552</accession>
<proteinExistence type="predicted"/>